<dbReference type="Gene3D" id="3.60.21.10">
    <property type="match status" value="1"/>
</dbReference>
<dbReference type="InterPro" id="IPR029052">
    <property type="entry name" value="Metallo-depent_PP-like"/>
</dbReference>
<feature type="domain" description="Calcineurin-like phosphoesterase" evidence="1">
    <location>
        <begin position="21"/>
        <end position="215"/>
    </location>
</feature>
<evidence type="ECO:0000259" key="2">
    <source>
        <dbReference type="Pfam" id="PF09722"/>
    </source>
</evidence>
<protein>
    <submittedName>
        <fullName evidence="3">Phosphodiesterase</fullName>
    </submittedName>
</protein>
<dbReference type="Pfam" id="PF09722">
    <property type="entry name" value="Xre_MbcA_ParS_C"/>
    <property type="match status" value="1"/>
</dbReference>
<dbReference type="EMBL" id="JAUSRR010000012">
    <property type="protein sequence ID" value="MDP9926744.1"/>
    <property type="molecule type" value="Genomic_DNA"/>
</dbReference>
<dbReference type="InterPro" id="IPR004843">
    <property type="entry name" value="Calcineurin-like_PHP"/>
</dbReference>
<organism evidence="3 4">
    <name type="scientific">Variovorax boronicumulans</name>
    <dbReference type="NCBI Taxonomy" id="436515"/>
    <lineage>
        <taxon>Bacteria</taxon>
        <taxon>Pseudomonadati</taxon>
        <taxon>Pseudomonadota</taxon>
        <taxon>Betaproteobacteria</taxon>
        <taxon>Burkholderiales</taxon>
        <taxon>Comamonadaceae</taxon>
        <taxon>Variovorax</taxon>
    </lineage>
</organism>
<dbReference type="Pfam" id="PF00149">
    <property type="entry name" value="Metallophos"/>
    <property type="match status" value="1"/>
</dbReference>
<dbReference type="CDD" id="cd00838">
    <property type="entry name" value="MPP_superfamily"/>
    <property type="match status" value="1"/>
</dbReference>
<feature type="domain" description="Antitoxin Xre/MbcA/ParS-like toxin-binding" evidence="2">
    <location>
        <begin position="265"/>
        <end position="311"/>
    </location>
</feature>
<name>A0AAW8E5Y1_9BURK</name>
<comment type="caution">
    <text evidence="3">The sequence shown here is derived from an EMBL/GenBank/DDBJ whole genome shotgun (WGS) entry which is preliminary data.</text>
</comment>
<evidence type="ECO:0000313" key="3">
    <source>
        <dbReference type="EMBL" id="MDP9926744.1"/>
    </source>
</evidence>
<evidence type="ECO:0000313" key="4">
    <source>
        <dbReference type="Proteomes" id="UP001244295"/>
    </source>
</evidence>
<dbReference type="GO" id="GO:0016787">
    <property type="term" value="F:hydrolase activity"/>
    <property type="evidence" value="ECO:0007669"/>
    <property type="project" value="InterPro"/>
</dbReference>
<accession>A0AAW8E5Y1</accession>
<gene>
    <name evidence="3" type="ORF">J2W25_005793</name>
</gene>
<reference evidence="3" key="1">
    <citation type="submission" date="2023-07" db="EMBL/GenBank/DDBJ databases">
        <title>Sorghum-associated microbial communities from plants grown in Nebraska, USA.</title>
        <authorList>
            <person name="Schachtman D."/>
        </authorList>
    </citation>
    <scope>NUCLEOTIDE SEQUENCE</scope>
    <source>
        <strain evidence="3">DS2795</strain>
    </source>
</reference>
<dbReference type="AlphaFoldDB" id="A0AAW8E5Y1"/>
<dbReference type="InterPro" id="IPR024467">
    <property type="entry name" value="Xre/MbcA/ParS-like_toxin-bd"/>
</dbReference>
<sequence>MKSPISSDLHARSEHNQSKPKLMFFGDPHGDLDPVIAAVERFQPEAIVLLGDIQARRPLHVELRPILDLTEIWFIHGNHDTDSDADYDNLWGSELATRNLHGRIVEIAGFKVAGLGGIFRSKVWDPRRPVEEAALASADALRRSMRPEERWRDGIARRHRSTIFPDEYLQLLRSPLADILVTHEAPAVHPHGWKAIDELAEMLGVQLVVHGHHHQNIDYVAEGLMTAAAPFRAFGVDMGSHLAWPLDPQEETGSGSPPRDLLDLAAQVFGAAAQAWLDKPHELLDGQTPEAFAAGGGSDKVRSMLNAIQHGGVV</sequence>
<dbReference type="RefSeq" id="WP_307583321.1">
    <property type="nucleotide sequence ID" value="NZ_JAUSRQ010000002.1"/>
</dbReference>
<evidence type="ECO:0000259" key="1">
    <source>
        <dbReference type="Pfam" id="PF00149"/>
    </source>
</evidence>
<proteinExistence type="predicted"/>
<dbReference type="SUPFAM" id="SSF56300">
    <property type="entry name" value="Metallo-dependent phosphatases"/>
    <property type="match status" value="1"/>
</dbReference>
<dbReference type="Proteomes" id="UP001244295">
    <property type="component" value="Unassembled WGS sequence"/>
</dbReference>